<dbReference type="Pfam" id="PF02720">
    <property type="entry name" value="DUF222"/>
    <property type="match status" value="1"/>
</dbReference>
<dbReference type="Gene3D" id="1.10.30.50">
    <property type="match status" value="1"/>
</dbReference>
<dbReference type="Pfam" id="PF01844">
    <property type="entry name" value="HNH"/>
    <property type="match status" value="1"/>
</dbReference>
<accession>A0A1H9GBP5</accession>
<name>A0A1H9GBP5_9ACTN</name>
<evidence type="ECO:0000256" key="1">
    <source>
        <dbReference type="ARBA" id="ARBA00023450"/>
    </source>
</evidence>
<feature type="compositionally biased region" description="Basic and acidic residues" evidence="2">
    <location>
        <begin position="204"/>
        <end position="214"/>
    </location>
</feature>
<evidence type="ECO:0000259" key="3">
    <source>
        <dbReference type="SMART" id="SM00507"/>
    </source>
</evidence>
<dbReference type="EMBL" id="FOFA01000003">
    <property type="protein sequence ID" value="SEQ47509.1"/>
    <property type="molecule type" value="Genomic_DNA"/>
</dbReference>
<keyword evidence="5" id="KW-1185">Reference proteome</keyword>
<evidence type="ECO:0000313" key="4">
    <source>
        <dbReference type="EMBL" id="SEQ47509.1"/>
    </source>
</evidence>
<dbReference type="GO" id="GO:0003676">
    <property type="term" value="F:nucleic acid binding"/>
    <property type="evidence" value="ECO:0007669"/>
    <property type="project" value="InterPro"/>
</dbReference>
<evidence type="ECO:0000256" key="2">
    <source>
        <dbReference type="SAM" id="MobiDB-lite"/>
    </source>
</evidence>
<keyword evidence="4" id="KW-0540">Nuclease</keyword>
<dbReference type="InterPro" id="IPR003615">
    <property type="entry name" value="HNH_nuc"/>
</dbReference>
<dbReference type="GO" id="GO:0008270">
    <property type="term" value="F:zinc ion binding"/>
    <property type="evidence" value="ECO:0007669"/>
    <property type="project" value="InterPro"/>
</dbReference>
<evidence type="ECO:0000313" key="5">
    <source>
        <dbReference type="Proteomes" id="UP000198504"/>
    </source>
</evidence>
<keyword evidence="4" id="KW-0255">Endonuclease</keyword>
<feature type="domain" description="HNH nuclease" evidence="3">
    <location>
        <begin position="336"/>
        <end position="388"/>
    </location>
</feature>
<comment type="similarity">
    <text evidence="1">Belongs to the Rv1128c/1148c/1588c/1702c/1945/3466 family.</text>
</comment>
<dbReference type="GO" id="GO:0004519">
    <property type="term" value="F:endonuclease activity"/>
    <property type="evidence" value="ECO:0007669"/>
    <property type="project" value="UniProtKB-KW"/>
</dbReference>
<reference evidence="5" key="1">
    <citation type="submission" date="2016-10" db="EMBL/GenBank/DDBJ databases">
        <authorList>
            <person name="Varghese N."/>
            <person name="Submissions S."/>
        </authorList>
    </citation>
    <scope>NUCLEOTIDE SEQUENCE [LARGE SCALE GENOMIC DNA]</scope>
    <source>
        <strain evidence="5">CGMCC 4.6856</strain>
    </source>
</reference>
<feature type="compositionally biased region" description="Low complexity" evidence="2">
    <location>
        <begin position="215"/>
        <end position="225"/>
    </location>
</feature>
<proteinExistence type="inferred from homology"/>
<protein>
    <submittedName>
        <fullName evidence="4">HNH endonuclease</fullName>
    </submittedName>
</protein>
<dbReference type="InterPro" id="IPR002711">
    <property type="entry name" value="HNH"/>
</dbReference>
<dbReference type="SMART" id="SM00507">
    <property type="entry name" value="HNHc"/>
    <property type="match status" value="1"/>
</dbReference>
<dbReference type="CDD" id="cd00085">
    <property type="entry name" value="HNHc"/>
    <property type="match status" value="1"/>
</dbReference>
<dbReference type="STRING" id="1036181.SAMN05421756_103572"/>
<feature type="region of interest" description="Disordered" evidence="2">
    <location>
        <begin position="1"/>
        <end position="25"/>
    </location>
</feature>
<dbReference type="InterPro" id="IPR003870">
    <property type="entry name" value="DUF222"/>
</dbReference>
<dbReference type="Proteomes" id="UP000198504">
    <property type="component" value="Unassembled WGS sequence"/>
</dbReference>
<feature type="region of interest" description="Disordered" evidence="2">
    <location>
        <begin position="204"/>
        <end position="240"/>
    </location>
</feature>
<sequence>MGGSTMDEVRGTGHEGLTPQQVERAAERAEADALAGRICAAAALAAQSEAQLLDLVGEFDASGAVRYWTDVKSVAHWLGWACSMTPGVAREHVRVARALRRMPTVRAAFAEGRLSYSKVRELTRVVDQVDDAQLCVLALTATASQLARTVAGFRAAQSLRMRQEDKRAVSWRTREDGMVELRGLLPAEEGALLVAALEAARERLRAPEPARETAPETTAASAAEGSTERSQADTTPRPRNADALLDVARLYLDAAPEDRSGEDRTLVVVHVAAEQLAEDVPAGTSVDPTCHVEGVGRVEPETARRLACHSTLLGAVVDRHGQVLALGRTRRLVSKAQRRALMIRDQGMCQFPGCHQTRHLDAHHRVAWAAGGRTDLDNLVLLCGRHHTCVHEGGLRLRPHLGARGFDVVTPEGTRLPTWWDADQLAYQLREEVAQSRAAHAATLAAVDGFAHPAARRVRPGWTGERFDLHECVDALFRMGPAQAAVLAA</sequence>
<gene>
    <name evidence="4" type="ORF">SAMN05421756_103572</name>
</gene>
<organism evidence="4 5">
    <name type="scientific">Microlunatus flavus</name>
    <dbReference type="NCBI Taxonomy" id="1036181"/>
    <lineage>
        <taxon>Bacteria</taxon>
        <taxon>Bacillati</taxon>
        <taxon>Actinomycetota</taxon>
        <taxon>Actinomycetes</taxon>
        <taxon>Propionibacteriales</taxon>
        <taxon>Propionibacteriaceae</taxon>
        <taxon>Microlunatus</taxon>
    </lineage>
</organism>
<dbReference type="AlphaFoldDB" id="A0A1H9GBP5"/>
<keyword evidence="4" id="KW-0378">Hydrolase</keyword>